<proteinExistence type="predicted"/>
<dbReference type="InterPro" id="IPR048423">
    <property type="entry name" value="DRL_cat"/>
</dbReference>
<accession>A0A6J6AU92</accession>
<name>A0A6J6AU92_9ZZZZ</name>
<dbReference type="Pfam" id="PF21135">
    <property type="entry name" value="DRL_cat"/>
    <property type="match status" value="1"/>
</dbReference>
<reference evidence="3" key="1">
    <citation type="submission" date="2020-05" db="EMBL/GenBank/DDBJ databases">
        <authorList>
            <person name="Chiriac C."/>
            <person name="Salcher M."/>
            <person name="Ghai R."/>
            <person name="Kavagutti S V."/>
        </authorList>
    </citation>
    <scope>NUCLEOTIDE SEQUENCE</scope>
</reference>
<dbReference type="InterPro" id="IPR013974">
    <property type="entry name" value="SAF"/>
</dbReference>
<gene>
    <name evidence="3" type="ORF">UFOPK1395_00123</name>
</gene>
<dbReference type="InterPro" id="IPR036291">
    <property type="entry name" value="NAD(P)-bd_dom_sf"/>
</dbReference>
<dbReference type="AlphaFoldDB" id="A0A6J6AU92"/>
<evidence type="ECO:0000259" key="2">
    <source>
        <dbReference type="Pfam" id="PF21135"/>
    </source>
</evidence>
<dbReference type="PANTHER" id="PTHR37850:SF2">
    <property type="entry name" value="SAF DOMAIN PROTEIN"/>
    <property type="match status" value="1"/>
</dbReference>
<protein>
    <submittedName>
        <fullName evidence="3">Unannotated protein</fullName>
    </submittedName>
</protein>
<evidence type="ECO:0000313" key="3">
    <source>
        <dbReference type="EMBL" id="CAB4529888.1"/>
    </source>
</evidence>
<dbReference type="EMBL" id="CAEZSB010000006">
    <property type="protein sequence ID" value="CAB4529888.1"/>
    <property type="molecule type" value="Genomic_DNA"/>
</dbReference>
<organism evidence="3">
    <name type="scientific">freshwater metagenome</name>
    <dbReference type="NCBI Taxonomy" id="449393"/>
    <lineage>
        <taxon>unclassified sequences</taxon>
        <taxon>metagenomes</taxon>
        <taxon>ecological metagenomes</taxon>
    </lineage>
</organism>
<dbReference type="Gene3D" id="3.40.50.720">
    <property type="entry name" value="NAD(P)-binding Rossmann-like Domain"/>
    <property type="match status" value="1"/>
</dbReference>
<dbReference type="Pfam" id="PF08666">
    <property type="entry name" value="SAF"/>
    <property type="match status" value="1"/>
</dbReference>
<dbReference type="SUPFAM" id="SSF51735">
    <property type="entry name" value="NAD(P)-binding Rossmann-fold domains"/>
    <property type="match status" value="1"/>
</dbReference>
<feature type="domain" description="SAF" evidence="1">
    <location>
        <begin position="347"/>
        <end position="408"/>
    </location>
</feature>
<evidence type="ECO:0000259" key="1">
    <source>
        <dbReference type="Pfam" id="PF08666"/>
    </source>
</evidence>
<sequence length="434" mass="46872">MVTYTSRLRDHARKTGRDTRIALVGAGQMGRGFGNQLGRKEGISLSIVVDTDLERVKVVYADLGITDVVFSDDKDVLSKAILDGKHTGSTNALLVSELPVDLVVEGTGVPDIGAQITYTSLLAKKDVAVLNVEMDVTIGPLLHKVATDNGVIYAVCHGDEPIEAKVLVDYARDLNFEIICAGKGKNNPFEPLSTPDTVRDIAIKKKMNPKMLCSFTDGSKTMTEMVALANTTGLQLSKRGMYGPASSIKTLHNTFALEVDGGVLDRPGVVDYCTGDVAPGVFVIVRHNDPYIAHEMSYLAMGPGPYFALYRPFHLASIEAPITVYRAILDRESSLFAPHLNAEVVTMTKKNLEIGDVIDGIGGYTVRGFADNAVDAKRDNLVPIGLIAGAKVIKPIGVGELLTYDHVELNQGSFIVQLRKKQDDLGLTYAPDQK</sequence>
<dbReference type="PANTHER" id="PTHR37850">
    <property type="entry name" value="STRU PROTEIN"/>
    <property type="match status" value="1"/>
</dbReference>
<feature type="domain" description="Oxidoreductase DRL-like catalytic" evidence="2">
    <location>
        <begin position="158"/>
        <end position="320"/>
    </location>
</feature>
<dbReference type="CDD" id="cd11616">
    <property type="entry name" value="SAF_DH_OX_like"/>
    <property type="match status" value="1"/>
</dbReference>